<gene>
    <name evidence="2" type="ORF">GCM10011499_08170</name>
</gene>
<evidence type="ECO:0000313" key="2">
    <source>
        <dbReference type="EMBL" id="GGA40960.1"/>
    </source>
</evidence>
<protein>
    <recommendedName>
        <fullName evidence="4">Phytanoyl-CoA dioxygenase (PhyH)</fullName>
    </recommendedName>
</protein>
<dbReference type="EMBL" id="BMKB01000001">
    <property type="protein sequence ID" value="GGA40960.1"/>
    <property type="molecule type" value="Genomic_DNA"/>
</dbReference>
<proteinExistence type="predicted"/>
<dbReference type="SUPFAM" id="SSF51197">
    <property type="entry name" value="Clavaminate synthase-like"/>
    <property type="match status" value="1"/>
</dbReference>
<keyword evidence="3" id="KW-1185">Reference proteome</keyword>
<reference evidence="2 3" key="1">
    <citation type="journal article" date="2014" name="Int. J. Syst. Evol. Microbiol.">
        <title>Complete genome sequence of Corynebacterium casei LMG S-19264T (=DSM 44701T), isolated from a smear-ripened cheese.</title>
        <authorList>
            <consortium name="US DOE Joint Genome Institute (JGI-PGF)"/>
            <person name="Walter F."/>
            <person name="Albersmeier A."/>
            <person name="Kalinowski J."/>
            <person name="Ruckert C."/>
        </authorList>
    </citation>
    <scope>NUCLEOTIDE SEQUENCE [LARGE SCALE GENOMIC DNA]</scope>
    <source>
        <strain evidence="2 3">CGMCC 1.15896</strain>
    </source>
</reference>
<evidence type="ECO:0008006" key="4">
    <source>
        <dbReference type="Google" id="ProtNLM"/>
    </source>
</evidence>
<name>A0A916RAL2_9HYPH</name>
<feature type="compositionally biased region" description="Low complexity" evidence="1">
    <location>
        <begin position="21"/>
        <end position="35"/>
    </location>
</feature>
<feature type="region of interest" description="Disordered" evidence="1">
    <location>
        <begin position="1"/>
        <end position="38"/>
    </location>
</feature>
<dbReference type="Gene3D" id="2.60.120.620">
    <property type="entry name" value="q2cbj1_9rhob like domain"/>
    <property type="match status" value="1"/>
</dbReference>
<sequence>MKLRFPRFDRNESVSAATPAPMTEPETSQPPTESEAPILGPDELALLNAAALDYLRGLSLEDIQRRVDAVSVDEIETEAGIETASKLLEDEGIVIVRDFLDQTQLKSADGAIARVVNALEASSPERNYEDDDILVQSAERVATSYTAMASHQKTVATIRRGADAGMVDVFNVDRLAGDERNALRAPFVSEGLLRLIIEGDNPPEAKNLNLYVNRGITHTRGFHADSFGKSLKGFVYLSDVVSLDDGPYCFVRRTHVDGPWRRANQKISELAQAKTESPFIDVGMAIPVLAPRGSLILSDQAGVHRGIPQAAGAERRVLVMRYL</sequence>
<organism evidence="2 3">
    <name type="scientific">Pelagibacterium lentulum</name>
    <dbReference type="NCBI Taxonomy" id="2029865"/>
    <lineage>
        <taxon>Bacteria</taxon>
        <taxon>Pseudomonadati</taxon>
        <taxon>Pseudomonadota</taxon>
        <taxon>Alphaproteobacteria</taxon>
        <taxon>Hyphomicrobiales</taxon>
        <taxon>Devosiaceae</taxon>
        <taxon>Pelagibacterium</taxon>
    </lineage>
</organism>
<dbReference type="AlphaFoldDB" id="A0A916RAL2"/>
<dbReference type="Proteomes" id="UP000596977">
    <property type="component" value="Unassembled WGS sequence"/>
</dbReference>
<evidence type="ECO:0000313" key="3">
    <source>
        <dbReference type="Proteomes" id="UP000596977"/>
    </source>
</evidence>
<accession>A0A916RAL2</accession>
<feature type="compositionally biased region" description="Basic and acidic residues" evidence="1">
    <location>
        <begin position="1"/>
        <end position="12"/>
    </location>
</feature>
<comment type="caution">
    <text evidence="2">The sequence shown here is derived from an EMBL/GenBank/DDBJ whole genome shotgun (WGS) entry which is preliminary data.</text>
</comment>
<evidence type="ECO:0000256" key="1">
    <source>
        <dbReference type="SAM" id="MobiDB-lite"/>
    </source>
</evidence>